<dbReference type="InterPro" id="IPR020565">
    <property type="entry name" value="ImidazoleglycerP_deHydtase_CS"/>
</dbReference>
<evidence type="ECO:0000256" key="5">
    <source>
        <dbReference type="ARBA" id="ARBA00023239"/>
    </source>
</evidence>
<dbReference type="NCBIfam" id="NF002114">
    <property type="entry name" value="PRK00951.2-4"/>
    <property type="match status" value="1"/>
</dbReference>
<gene>
    <name evidence="6" type="primary">hisB</name>
    <name evidence="7" type="ordered locus">Mzhil_0093</name>
</gene>
<dbReference type="PROSITE" id="PS00955">
    <property type="entry name" value="IGP_DEHYDRATASE_2"/>
    <property type="match status" value="1"/>
</dbReference>
<comment type="catalytic activity">
    <reaction evidence="6">
        <text>D-erythro-1-(imidazol-4-yl)glycerol 3-phosphate = 3-(imidazol-4-yl)-2-oxopropyl phosphate + H2O</text>
        <dbReference type="Rhea" id="RHEA:11040"/>
        <dbReference type="ChEBI" id="CHEBI:15377"/>
        <dbReference type="ChEBI" id="CHEBI:57766"/>
        <dbReference type="ChEBI" id="CHEBI:58278"/>
        <dbReference type="EC" id="4.2.1.19"/>
    </reaction>
</comment>
<dbReference type="Gene3D" id="3.30.230.40">
    <property type="entry name" value="Imidazole glycerol phosphate dehydratase, domain 1"/>
    <property type="match status" value="2"/>
</dbReference>
<keyword evidence="5 6" id="KW-0456">Lyase</keyword>
<proteinExistence type="inferred from homology"/>
<dbReference type="InterPro" id="IPR020568">
    <property type="entry name" value="Ribosomal_Su5_D2-typ_SF"/>
</dbReference>
<dbReference type="PROSITE" id="PS00954">
    <property type="entry name" value="IGP_DEHYDRATASE_1"/>
    <property type="match status" value="1"/>
</dbReference>
<keyword evidence="3 6" id="KW-0028">Amino-acid biosynthesis</keyword>
<dbReference type="SUPFAM" id="SSF54211">
    <property type="entry name" value="Ribosomal protein S5 domain 2-like"/>
    <property type="match status" value="2"/>
</dbReference>
<dbReference type="Pfam" id="PF00475">
    <property type="entry name" value="IGPD"/>
    <property type="match status" value="1"/>
</dbReference>
<keyword evidence="6" id="KW-0963">Cytoplasm</keyword>
<evidence type="ECO:0000313" key="7">
    <source>
        <dbReference type="EMBL" id="AEH59974.1"/>
    </source>
</evidence>
<dbReference type="NCBIfam" id="NF002111">
    <property type="entry name" value="PRK00951.2-1"/>
    <property type="match status" value="1"/>
</dbReference>
<dbReference type="GO" id="GO:0004424">
    <property type="term" value="F:imidazoleglycerol-phosphate dehydratase activity"/>
    <property type="evidence" value="ECO:0007669"/>
    <property type="project" value="UniProtKB-UniRule"/>
</dbReference>
<dbReference type="FunFam" id="3.30.230.40:FF:000003">
    <property type="entry name" value="Imidazoleglycerol-phosphate dehydratase HisB"/>
    <property type="match status" value="1"/>
</dbReference>
<dbReference type="OrthoDB" id="103579at2157"/>
<evidence type="ECO:0000313" key="8">
    <source>
        <dbReference type="Proteomes" id="UP000006622"/>
    </source>
</evidence>
<dbReference type="InterPro" id="IPR000807">
    <property type="entry name" value="ImidazoleglycerolP_deHydtase"/>
</dbReference>
<dbReference type="AlphaFoldDB" id="F7XMV7"/>
<dbReference type="EC" id="4.2.1.19" evidence="6"/>
<dbReference type="GeneID" id="10821687"/>
<keyword evidence="4 6" id="KW-0368">Histidine biosynthesis</keyword>
<evidence type="ECO:0000256" key="1">
    <source>
        <dbReference type="ARBA" id="ARBA00005047"/>
    </source>
</evidence>
<dbReference type="UniPathway" id="UPA00031">
    <property type="reaction ID" value="UER00011"/>
</dbReference>
<keyword evidence="8" id="KW-1185">Reference proteome</keyword>
<dbReference type="RefSeq" id="WP_013897413.1">
    <property type="nucleotide sequence ID" value="NC_015676.1"/>
</dbReference>
<sequence length="191" mass="20845">MRSAKLSRKTGETSVHVELLLDGTGSSKIKTGIGFFDHMLTSFAKHSGFDLYIDATGDLEVDEHHLVEDTGIVLGQAILKALGDKAGIARFGEARVPMDESLSEVALDLGGRSYLVMNVPFRSGKVGDFNTQMVEHFFESIAEHGKINLHASVYGKNDHHMIESLFKAFACAMHRAVRIEGKGIRSTKGVL</sequence>
<dbReference type="GO" id="GO:0000105">
    <property type="term" value="P:L-histidine biosynthetic process"/>
    <property type="evidence" value="ECO:0007669"/>
    <property type="project" value="UniProtKB-UniRule"/>
</dbReference>
<comment type="subcellular location">
    <subcellularLocation>
        <location evidence="6">Cytoplasm</location>
    </subcellularLocation>
</comment>
<protein>
    <recommendedName>
        <fullName evidence="2 6">Imidazoleglycerol-phosphate dehydratase</fullName>
        <shortName evidence="6">IGPD</shortName>
        <ecNumber evidence="6">4.2.1.19</ecNumber>
    </recommendedName>
</protein>
<dbReference type="GO" id="GO:0005737">
    <property type="term" value="C:cytoplasm"/>
    <property type="evidence" value="ECO:0007669"/>
    <property type="project" value="UniProtKB-SubCell"/>
</dbReference>
<dbReference type="KEGG" id="mzh:Mzhil_0093"/>
<reference evidence="7" key="1">
    <citation type="submission" date="2010-07" db="EMBL/GenBank/DDBJ databases">
        <title>The complete genome of Methanosalsum zhilinae DSM 4017.</title>
        <authorList>
            <consortium name="US DOE Joint Genome Institute (JGI-PGF)"/>
            <person name="Lucas S."/>
            <person name="Copeland A."/>
            <person name="Lapidus A."/>
            <person name="Glavina del Rio T."/>
            <person name="Dalin E."/>
            <person name="Tice H."/>
            <person name="Bruce D."/>
            <person name="Goodwin L."/>
            <person name="Pitluck S."/>
            <person name="Kyrpides N."/>
            <person name="Mavromatis K."/>
            <person name="Ovchinnikova G."/>
            <person name="Daligault H."/>
            <person name="Detter J.C."/>
            <person name="Han C."/>
            <person name="Tapia R."/>
            <person name="Larimer F."/>
            <person name="Land M."/>
            <person name="Hauser L."/>
            <person name="Markowitz V."/>
            <person name="Cheng J.-F."/>
            <person name="Hugenholtz P."/>
            <person name="Woyke T."/>
            <person name="Wu D."/>
            <person name="Spring S."/>
            <person name="Schueler E."/>
            <person name="Brambilla E."/>
            <person name="Klenk H.-P."/>
            <person name="Eisen J.A."/>
        </authorList>
    </citation>
    <scope>NUCLEOTIDE SEQUENCE</scope>
    <source>
        <strain evidence="7">DSM 4017</strain>
    </source>
</reference>
<organism evidence="7 8">
    <name type="scientific">Methanosalsum zhilinae (strain DSM 4017 / NBRC 107636 / OCM 62 / WeN5)</name>
    <name type="common">Methanohalophilus zhilinae</name>
    <dbReference type="NCBI Taxonomy" id="679901"/>
    <lineage>
        <taxon>Archaea</taxon>
        <taxon>Methanobacteriati</taxon>
        <taxon>Methanobacteriota</taxon>
        <taxon>Stenosarchaea group</taxon>
        <taxon>Methanomicrobia</taxon>
        <taxon>Methanosarcinales</taxon>
        <taxon>Methanosarcinaceae</taxon>
        <taxon>Methanosalsum</taxon>
    </lineage>
</organism>
<dbReference type="PANTHER" id="PTHR23133">
    <property type="entry name" value="IMIDAZOLEGLYCEROL-PHOSPHATE DEHYDRATASE HIS7"/>
    <property type="match status" value="1"/>
</dbReference>
<dbReference type="FunFam" id="3.30.230.40:FF:000001">
    <property type="entry name" value="Imidazoleglycerol-phosphate dehydratase HisB"/>
    <property type="match status" value="1"/>
</dbReference>
<name>F7XMV7_METZD</name>
<comment type="pathway">
    <text evidence="1 6">Amino-acid biosynthesis; L-histidine biosynthesis; L-histidine from 5-phospho-alpha-D-ribose 1-diphosphate: step 6/9.</text>
</comment>
<comment type="similarity">
    <text evidence="6">Belongs to the imidazoleglycerol-phosphate dehydratase family.</text>
</comment>
<evidence type="ECO:0000256" key="3">
    <source>
        <dbReference type="ARBA" id="ARBA00022605"/>
    </source>
</evidence>
<dbReference type="Proteomes" id="UP000006622">
    <property type="component" value="Chromosome"/>
</dbReference>
<accession>F7XMV7</accession>
<dbReference type="HAMAP" id="MF_00076">
    <property type="entry name" value="HisB"/>
    <property type="match status" value="1"/>
</dbReference>
<dbReference type="InterPro" id="IPR038494">
    <property type="entry name" value="IGPD_sf"/>
</dbReference>
<dbReference type="HOGENOM" id="CLU_044308_2_0_2"/>
<dbReference type="EMBL" id="CP002101">
    <property type="protein sequence ID" value="AEH59974.1"/>
    <property type="molecule type" value="Genomic_DNA"/>
</dbReference>
<dbReference type="PANTHER" id="PTHR23133:SF2">
    <property type="entry name" value="IMIDAZOLEGLYCEROL-PHOSPHATE DEHYDRATASE"/>
    <property type="match status" value="1"/>
</dbReference>
<dbReference type="STRING" id="679901.Mzhil_0093"/>
<dbReference type="CDD" id="cd07914">
    <property type="entry name" value="IGPD"/>
    <property type="match status" value="1"/>
</dbReference>
<evidence type="ECO:0000256" key="2">
    <source>
        <dbReference type="ARBA" id="ARBA00016664"/>
    </source>
</evidence>
<evidence type="ECO:0000256" key="4">
    <source>
        <dbReference type="ARBA" id="ARBA00023102"/>
    </source>
</evidence>
<evidence type="ECO:0000256" key="6">
    <source>
        <dbReference type="HAMAP-Rule" id="MF_00076"/>
    </source>
</evidence>